<accession>I0Z6A4</accession>
<sequence>MGQIKRKPKCKRKQRTNPAVANVQAGARSGEGSVSGGVRNFFGQSNMACPNMSSRLISLAGDHAWSAAAIYKTLETASQRSRSQSSLARFEIRFLNCRGPEAEQETPLFTWWAPVQSAQVYYRFNAHCTARLVSPCVQ</sequence>
<dbReference type="EMBL" id="AGSI01000003">
    <property type="protein sequence ID" value="EIE26173.1"/>
    <property type="molecule type" value="Genomic_DNA"/>
</dbReference>
<feature type="compositionally biased region" description="Low complexity" evidence="1">
    <location>
        <begin position="25"/>
        <end position="35"/>
    </location>
</feature>
<dbReference type="Proteomes" id="UP000007264">
    <property type="component" value="Unassembled WGS sequence"/>
</dbReference>
<feature type="region of interest" description="Disordered" evidence="1">
    <location>
        <begin position="1"/>
        <end position="35"/>
    </location>
</feature>
<feature type="compositionally biased region" description="Basic residues" evidence="1">
    <location>
        <begin position="1"/>
        <end position="15"/>
    </location>
</feature>
<dbReference type="GeneID" id="17044177"/>
<gene>
    <name evidence="2" type="ORF">COCSUDRAFT_32507</name>
</gene>
<comment type="caution">
    <text evidence="2">The sequence shown here is derived from an EMBL/GenBank/DDBJ whole genome shotgun (WGS) entry which is preliminary data.</text>
</comment>
<protein>
    <submittedName>
        <fullName evidence="2">Uncharacterized protein</fullName>
    </submittedName>
</protein>
<evidence type="ECO:0000256" key="1">
    <source>
        <dbReference type="SAM" id="MobiDB-lite"/>
    </source>
</evidence>
<dbReference type="KEGG" id="csl:COCSUDRAFT_32507"/>
<evidence type="ECO:0000313" key="3">
    <source>
        <dbReference type="Proteomes" id="UP000007264"/>
    </source>
</evidence>
<dbReference type="RefSeq" id="XP_005650717.1">
    <property type="nucleotide sequence ID" value="XM_005650660.1"/>
</dbReference>
<dbReference type="AlphaFoldDB" id="I0Z6A4"/>
<keyword evidence="3" id="KW-1185">Reference proteome</keyword>
<evidence type="ECO:0000313" key="2">
    <source>
        <dbReference type="EMBL" id="EIE26173.1"/>
    </source>
</evidence>
<proteinExistence type="predicted"/>
<name>I0Z6A4_COCSC</name>
<organism evidence="2 3">
    <name type="scientific">Coccomyxa subellipsoidea (strain C-169)</name>
    <name type="common">Green microalga</name>
    <dbReference type="NCBI Taxonomy" id="574566"/>
    <lineage>
        <taxon>Eukaryota</taxon>
        <taxon>Viridiplantae</taxon>
        <taxon>Chlorophyta</taxon>
        <taxon>core chlorophytes</taxon>
        <taxon>Trebouxiophyceae</taxon>
        <taxon>Trebouxiophyceae incertae sedis</taxon>
        <taxon>Coccomyxaceae</taxon>
        <taxon>Coccomyxa</taxon>
        <taxon>Coccomyxa subellipsoidea</taxon>
    </lineage>
</organism>
<reference evidence="2 3" key="1">
    <citation type="journal article" date="2012" name="Genome Biol.">
        <title>The genome of the polar eukaryotic microalga coccomyxa subellipsoidea reveals traits of cold adaptation.</title>
        <authorList>
            <person name="Blanc G."/>
            <person name="Agarkova I."/>
            <person name="Grimwood J."/>
            <person name="Kuo A."/>
            <person name="Brueggeman A."/>
            <person name="Dunigan D."/>
            <person name="Gurnon J."/>
            <person name="Ladunga I."/>
            <person name="Lindquist E."/>
            <person name="Lucas S."/>
            <person name="Pangilinan J."/>
            <person name="Proschold T."/>
            <person name="Salamov A."/>
            <person name="Schmutz J."/>
            <person name="Weeks D."/>
            <person name="Yamada T."/>
            <person name="Claverie J.M."/>
            <person name="Grigoriev I."/>
            <person name="Van Etten J."/>
            <person name="Lomsadze A."/>
            <person name="Borodovsky M."/>
        </authorList>
    </citation>
    <scope>NUCLEOTIDE SEQUENCE [LARGE SCALE GENOMIC DNA]</scope>
    <source>
        <strain evidence="2 3">C-169</strain>
    </source>
</reference>